<evidence type="ECO:0000256" key="2">
    <source>
        <dbReference type="ARBA" id="ARBA00023015"/>
    </source>
</evidence>
<organism evidence="8 9">
    <name type="scientific">Forsythia ovata</name>
    <dbReference type="NCBI Taxonomy" id="205694"/>
    <lineage>
        <taxon>Eukaryota</taxon>
        <taxon>Viridiplantae</taxon>
        <taxon>Streptophyta</taxon>
        <taxon>Embryophyta</taxon>
        <taxon>Tracheophyta</taxon>
        <taxon>Spermatophyta</taxon>
        <taxon>Magnoliopsida</taxon>
        <taxon>eudicotyledons</taxon>
        <taxon>Gunneridae</taxon>
        <taxon>Pentapetalae</taxon>
        <taxon>asterids</taxon>
        <taxon>lamiids</taxon>
        <taxon>Lamiales</taxon>
        <taxon>Oleaceae</taxon>
        <taxon>Forsythieae</taxon>
        <taxon>Forsythia</taxon>
    </lineage>
</organism>
<dbReference type="GO" id="GO:0005634">
    <property type="term" value="C:nucleus"/>
    <property type="evidence" value="ECO:0007669"/>
    <property type="project" value="UniProtKB-SubCell"/>
</dbReference>
<feature type="region of interest" description="Disordered" evidence="6">
    <location>
        <begin position="210"/>
        <end position="261"/>
    </location>
</feature>
<feature type="compositionally biased region" description="Basic and acidic residues" evidence="6">
    <location>
        <begin position="252"/>
        <end position="261"/>
    </location>
</feature>
<dbReference type="SMART" id="SM00774">
    <property type="entry name" value="WRKY"/>
    <property type="match status" value="1"/>
</dbReference>
<dbReference type="PANTHER" id="PTHR32096">
    <property type="entry name" value="WRKY TRANSCRIPTION FACTOR 30-RELATED-RELATED"/>
    <property type="match status" value="1"/>
</dbReference>
<dbReference type="Proteomes" id="UP001604277">
    <property type="component" value="Unassembled WGS sequence"/>
</dbReference>
<sequence length="361" mass="41731">MSNIKKERDGWILVACEVKDNDVFGMDLIGVATVFAKRIAADQVIEGKLFPIAPWGKLTLYQDTHVTDRMLPEIDLDEKQIFEHAILEAHHFLPLQLYKEKPKKYNMEDRRNLESKISEDIKPEAQPSKKRKNMDQRVVLEVKLQESDKKQKSEGPPSDCWSWRKYGQKPIKGSPYPRGYYRCSTSKGCSAKKQVERCRTDASILIITYTSNHNHPGPTPHSSTNQNQEHNEPSLPELTEDHPTIPNQEQEPEIKDQETPLPNDDHFHYSQSPFNSAQEIIMDQEMNPFAENLQNPYDYDSHKVHVNEEPLLYSHPMNLSASKSEENDFFDELEELPVSSFLTDFMRSSTLFEESILVKLS</sequence>
<name>A0ABD1X3Q5_9LAMI</name>
<feature type="compositionally biased region" description="Basic and acidic residues" evidence="6">
    <location>
        <begin position="133"/>
        <end position="153"/>
    </location>
</feature>
<feature type="domain" description="WRKY" evidence="7">
    <location>
        <begin position="152"/>
        <end position="218"/>
    </location>
</feature>
<dbReference type="FunFam" id="2.20.25.80:FF:000004">
    <property type="entry name" value="WRKY transcription factor 65"/>
    <property type="match status" value="1"/>
</dbReference>
<keyword evidence="4" id="KW-0804">Transcription</keyword>
<evidence type="ECO:0000256" key="4">
    <source>
        <dbReference type="ARBA" id="ARBA00023163"/>
    </source>
</evidence>
<proteinExistence type="predicted"/>
<dbReference type="PANTHER" id="PTHR32096:SF18">
    <property type="entry name" value="DISEASE RESISTANCE PROTEIN RRS1B-RELATED"/>
    <property type="match status" value="1"/>
</dbReference>
<dbReference type="PROSITE" id="PS50811">
    <property type="entry name" value="WRKY"/>
    <property type="match status" value="1"/>
</dbReference>
<dbReference type="InterPro" id="IPR003657">
    <property type="entry name" value="WRKY_dom"/>
</dbReference>
<evidence type="ECO:0000256" key="5">
    <source>
        <dbReference type="ARBA" id="ARBA00023242"/>
    </source>
</evidence>
<keyword evidence="2" id="KW-0805">Transcription regulation</keyword>
<protein>
    <submittedName>
        <fullName evidence="8">WRKY transcription factor 69</fullName>
    </submittedName>
</protein>
<dbReference type="GO" id="GO:0003677">
    <property type="term" value="F:DNA binding"/>
    <property type="evidence" value="ECO:0007669"/>
    <property type="project" value="UniProtKB-KW"/>
</dbReference>
<dbReference type="AlphaFoldDB" id="A0ABD1X3Q5"/>
<dbReference type="EMBL" id="JBFOLJ010000001">
    <property type="protein sequence ID" value="KAL2556584.1"/>
    <property type="molecule type" value="Genomic_DNA"/>
</dbReference>
<comment type="subcellular location">
    <subcellularLocation>
        <location evidence="1">Nucleus</location>
    </subcellularLocation>
</comment>
<feature type="region of interest" description="Disordered" evidence="6">
    <location>
        <begin position="116"/>
        <end position="166"/>
    </location>
</feature>
<dbReference type="SUPFAM" id="SSF118290">
    <property type="entry name" value="WRKY DNA-binding domain"/>
    <property type="match status" value="1"/>
</dbReference>
<keyword evidence="3" id="KW-0238">DNA-binding</keyword>
<evidence type="ECO:0000259" key="7">
    <source>
        <dbReference type="PROSITE" id="PS50811"/>
    </source>
</evidence>
<dbReference type="Pfam" id="PF03106">
    <property type="entry name" value="WRKY"/>
    <property type="match status" value="1"/>
</dbReference>
<dbReference type="InterPro" id="IPR036576">
    <property type="entry name" value="WRKY_dom_sf"/>
</dbReference>
<dbReference type="InterPro" id="IPR044810">
    <property type="entry name" value="WRKY_plant"/>
</dbReference>
<dbReference type="Gene3D" id="2.20.25.80">
    <property type="entry name" value="WRKY domain"/>
    <property type="match status" value="1"/>
</dbReference>
<gene>
    <name evidence="8" type="ORF">Fot_01323</name>
</gene>
<comment type="caution">
    <text evidence="8">The sequence shown here is derived from an EMBL/GenBank/DDBJ whole genome shotgun (WGS) entry which is preliminary data.</text>
</comment>
<evidence type="ECO:0000256" key="3">
    <source>
        <dbReference type="ARBA" id="ARBA00023125"/>
    </source>
</evidence>
<evidence type="ECO:0000256" key="6">
    <source>
        <dbReference type="SAM" id="MobiDB-lite"/>
    </source>
</evidence>
<keyword evidence="5" id="KW-0539">Nucleus</keyword>
<evidence type="ECO:0000313" key="8">
    <source>
        <dbReference type="EMBL" id="KAL2556584.1"/>
    </source>
</evidence>
<reference evidence="9" key="1">
    <citation type="submission" date="2024-07" db="EMBL/GenBank/DDBJ databases">
        <title>Two chromosome-level genome assemblies of Korean endemic species Abeliophyllum distichum and Forsythia ovata (Oleaceae).</title>
        <authorList>
            <person name="Jang H."/>
        </authorList>
    </citation>
    <scope>NUCLEOTIDE SEQUENCE [LARGE SCALE GENOMIC DNA]</scope>
</reference>
<evidence type="ECO:0000313" key="9">
    <source>
        <dbReference type="Proteomes" id="UP001604277"/>
    </source>
</evidence>
<accession>A0ABD1X3Q5</accession>
<feature type="compositionally biased region" description="Polar residues" evidence="6">
    <location>
        <begin position="210"/>
        <end position="228"/>
    </location>
</feature>
<keyword evidence="9" id="KW-1185">Reference proteome</keyword>
<evidence type="ECO:0000256" key="1">
    <source>
        <dbReference type="ARBA" id="ARBA00004123"/>
    </source>
</evidence>